<sequence>MHQPRESHLGAVKRILRYLKGTLEHGLWFQQGSTHLHAYSDADWAGCPIDRRSTSGYCVFFGSNLISWSAKKQPTVARSSTEAEYRGIALAAAELVYISKLFRDIGLYLANPPTLLCDNQSAMALAPNPVFHARTKHIEVDYHFIRELVLLGYVRLKFVSSSYQLADIFTKSLSTPRFQFLCSKLSVCTAPFTLRGADRATTENNPSHSSQSKT</sequence>
<dbReference type="Proteomes" id="UP001054821">
    <property type="component" value="Chromosome 7"/>
</dbReference>
<dbReference type="SUPFAM" id="SSF56672">
    <property type="entry name" value="DNA/RNA polymerases"/>
    <property type="match status" value="1"/>
</dbReference>
<gene>
    <name evidence="2" type="ORF">L3X38_037645</name>
    <name evidence="1" type="ORF">Prudu_019060</name>
</gene>
<evidence type="ECO:0000313" key="1">
    <source>
        <dbReference type="EMBL" id="BBH07192.1"/>
    </source>
</evidence>
<dbReference type="CDD" id="cd09272">
    <property type="entry name" value="RNase_HI_RT_Ty1"/>
    <property type="match status" value="1"/>
</dbReference>
<dbReference type="EMBL" id="JAJFAZ020000007">
    <property type="protein sequence ID" value="KAI5317938.1"/>
    <property type="molecule type" value="Genomic_DNA"/>
</dbReference>
<accession>A0A4Y1RS52</accession>
<reference evidence="1" key="1">
    <citation type="journal article" date="2019" name="Science">
        <title>Mutation of a bHLH transcription factor allowed almond domestication.</title>
        <authorList>
            <person name="Sanchez-Perez R."/>
            <person name="Pavan S."/>
            <person name="Mazzeo R."/>
            <person name="Moldovan C."/>
            <person name="Aiese Cigliano R."/>
            <person name="Del Cueto J."/>
            <person name="Ricciardi F."/>
            <person name="Lotti C."/>
            <person name="Ricciardi L."/>
            <person name="Dicenta F."/>
            <person name="Lopez-Marques R.L."/>
            <person name="Lindberg Moller B."/>
        </authorList>
    </citation>
    <scope>NUCLEOTIDE SEQUENCE</scope>
</reference>
<reference evidence="2 3" key="2">
    <citation type="journal article" date="2022" name="G3 (Bethesda)">
        <title>Whole-genome sequence and methylome profiling of the almond [Prunus dulcis (Mill.) D.A. Webb] cultivar 'Nonpareil'.</title>
        <authorList>
            <person name="D'Amico-Willman K.M."/>
            <person name="Ouma W.Z."/>
            <person name="Meulia T."/>
            <person name="Sideli G.M."/>
            <person name="Gradziel T.M."/>
            <person name="Fresnedo-Ramirez J."/>
        </authorList>
    </citation>
    <scope>NUCLEOTIDE SEQUENCE [LARGE SCALE GENOMIC DNA]</scope>
    <source>
        <strain evidence="2">Clone GOH B32 T37-40</strain>
    </source>
</reference>
<evidence type="ECO:0000313" key="2">
    <source>
        <dbReference type="EMBL" id="KAI5317938.1"/>
    </source>
</evidence>
<dbReference type="AlphaFoldDB" id="A0A4Y1RS52"/>
<evidence type="ECO:0000313" key="3">
    <source>
        <dbReference type="Proteomes" id="UP001054821"/>
    </source>
</evidence>
<dbReference type="EMBL" id="AP019303">
    <property type="protein sequence ID" value="BBH07192.1"/>
    <property type="molecule type" value="Genomic_DNA"/>
</dbReference>
<proteinExistence type="predicted"/>
<keyword evidence="3" id="KW-1185">Reference proteome</keyword>
<dbReference type="PANTHER" id="PTHR11439">
    <property type="entry name" value="GAG-POL-RELATED RETROTRANSPOSON"/>
    <property type="match status" value="1"/>
</dbReference>
<protein>
    <submittedName>
        <fullName evidence="1">Transposable element protein</fullName>
    </submittedName>
</protein>
<dbReference type="InterPro" id="IPR043502">
    <property type="entry name" value="DNA/RNA_pol_sf"/>
</dbReference>
<organism evidence="1">
    <name type="scientific">Prunus dulcis</name>
    <name type="common">Almond</name>
    <name type="synonym">Amygdalus dulcis</name>
    <dbReference type="NCBI Taxonomy" id="3755"/>
    <lineage>
        <taxon>Eukaryota</taxon>
        <taxon>Viridiplantae</taxon>
        <taxon>Streptophyta</taxon>
        <taxon>Embryophyta</taxon>
        <taxon>Tracheophyta</taxon>
        <taxon>Spermatophyta</taxon>
        <taxon>Magnoliopsida</taxon>
        <taxon>eudicotyledons</taxon>
        <taxon>Gunneridae</taxon>
        <taxon>Pentapetalae</taxon>
        <taxon>rosids</taxon>
        <taxon>fabids</taxon>
        <taxon>Rosales</taxon>
        <taxon>Rosaceae</taxon>
        <taxon>Amygdaloideae</taxon>
        <taxon>Amygdaleae</taxon>
        <taxon>Prunus</taxon>
    </lineage>
</organism>
<dbReference type="PANTHER" id="PTHR11439:SF463">
    <property type="entry name" value="REVERSE TRANSCRIPTASE TY1_COPIA-TYPE DOMAIN-CONTAINING PROTEIN"/>
    <property type="match status" value="1"/>
</dbReference>
<name>A0A4Y1RS52_PRUDU</name>